<accession>M5FV17</accession>
<protein>
    <submittedName>
        <fullName evidence="2">Uncharacterized protein</fullName>
    </submittedName>
</protein>
<sequence length="121" mass="13792">MICLLQNTTLFRAQLREDATVTVSDRDSVESDVSINQDERDTDTNTSTLVEQIPEPELQLTRYSTPPWGQTVWSMTCGKWWVRDMFQEANPDILPKADVLQATSYMYHIAVTAHDSIIDPS</sequence>
<keyword evidence="3" id="KW-1185">Reference proteome</keyword>
<dbReference type="RefSeq" id="XP_040624034.1">
    <property type="nucleotide sequence ID" value="XM_040770831.1"/>
</dbReference>
<reference evidence="2 3" key="1">
    <citation type="journal article" date="2012" name="Science">
        <title>The Paleozoic origin of enzymatic lignin decomposition reconstructed from 31 fungal genomes.</title>
        <authorList>
            <person name="Floudas D."/>
            <person name="Binder M."/>
            <person name="Riley R."/>
            <person name="Barry K."/>
            <person name="Blanchette R.A."/>
            <person name="Henrissat B."/>
            <person name="Martinez A.T."/>
            <person name="Otillar R."/>
            <person name="Spatafora J.W."/>
            <person name="Yadav J.S."/>
            <person name="Aerts A."/>
            <person name="Benoit I."/>
            <person name="Boyd A."/>
            <person name="Carlson A."/>
            <person name="Copeland A."/>
            <person name="Coutinho P.M."/>
            <person name="de Vries R.P."/>
            <person name="Ferreira P."/>
            <person name="Findley K."/>
            <person name="Foster B."/>
            <person name="Gaskell J."/>
            <person name="Glotzer D."/>
            <person name="Gorecki P."/>
            <person name="Heitman J."/>
            <person name="Hesse C."/>
            <person name="Hori C."/>
            <person name="Igarashi K."/>
            <person name="Jurgens J.A."/>
            <person name="Kallen N."/>
            <person name="Kersten P."/>
            <person name="Kohler A."/>
            <person name="Kuees U."/>
            <person name="Kumar T.K.A."/>
            <person name="Kuo A."/>
            <person name="LaButti K."/>
            <person name="Larrondo L.F."/>
            <person name="Lindquist E."/>
            <person name="Ling A."/>
            <person name="Lombard V."/>
            <person name="Lucas S."/>
            <person name="Lundell T."/>
            <person name="Martin R."/>
            <person name="McLaughlin D.J."/>
            <person name="Morgenstern I."/>
            <person name="Morin E."/>
            <person name="Murat C."/>
            <person name="Nagy L.G."/>
            <person name="Nolan M."/>
            <person name="Ohm R.A."/>
            <person name="Patyshakuliyeva A."/>
            <person name="Rokas A."/>
            <person name="Ruiz-Duenas F.J."/>
            <person name="Sabat G."/>
            <person name="Salamov A."/>
            <person name="Samejima M."/>
            <person name="Schmutz J."/>
            <person name="Slot J.C."/>
            <person name="St John F."/>
            <person name="Stenlid J."/>
            <person name="Sun H."/>
            <person name="Sun S."/>
            <person name="Syed K."/>
            <person name="Tsang A."/>
            <person name="Wiebenga A."/>
            <person name="Young D."/>
            <person name="Pisabarro A."/>
            <person name="Eastwood D.C."/>
            <person name="Martin F."/>
            <person name="Cullen D."/>
            <person name="Grigoriev I.V."/>
            <person name="Hibbett D.S."/>
        </authorList>
    </citation>
    <scope>NUCLEOTIDE SEQUENCE [LARGE SCALE GENOMIC DNA]</scope>
    <source>
        <strain evidence="2 3">DJM-731 SS1</strain>
    </source>
</reference>
<evidence type="ECO:0000313" key="2">
    <source>
        <dbReference type="EMBL" id="EJT97136.1"/>
    </source>
</evidence>
<feature type="region of interest" description="Disordered" evidence="1">
    <location>
        <begin position="26"/>
        <end position="48"/>
    </location>
</feature>
<dbReference type="Proteomes" id="UP000030653">
    <property type="component" value="Unassembled WGS sequence"/>
</dbReference>
<dbReference type="EMBL" id="JH795878">
    <property type="protein sequence ID" value="EJT97136.1"/>
    <property type="molecule type" value="Genomic_DNA"/>
</dbReference>
<evidence type="ECO:0000313" key="3">
    <source>
        <dbReference type="Proteomes" id="UP000030653"/>
    </source>
</evidence>
<gene>
    <name evidence="2" type="ORF">DACRYDRAFT_119610</name>
</gene>
<dbReference type="GeneID" id="63685893"/>
<dbReference type="HOGENOM" id="CLU_2037991_0_0_1"/>
<evidence type="ECO:0000256" key="1">
    <source>
        <dbReference type="SAM" id="MobiDB-lite"/>
    </source>
</evidence>
<dbReference type="AlphaFoldDB" id="M5FV17"/>
<proteinExistence type="predicted"/>
<organism evidence="2 3">
    <name type="scientific">Dacryopinax primogenitus (strain DJM 731)</name>
    <name type="common">Brown rot fungus</name>
    <dbReference type="NCBI Taxonomy" id="1858805"/>
    <lineage>
        <taxon>Eukaryota</taxon>
        <taxon>Fungi</taxon>
        <taxon>Dikarya</taxon>
        <taxon>Basidiomycota</taxon>
        <taxon>Agaricomycotina</taxon>
        <taxon>Dacrymycetes</taxon>
        <taxon>Dacrymycetales</taxon>
        <taxon>Dacrymycetaceae</taxon>
        <taxon>Dacryopinax</taxon>
    </lineage>
</organism>
<name>M5FV17_DACPD</name>